<proteinExistence type="predicted"/>
<organism evidence="1 2">
    <name type="scientific">Albidiferax ferrireducens (strain ATCC BAA-621 / DSM 15236 / T118)</name>
    <name type="common">Rhodoferax ferrireducens</name>
    <dbReference type="NCBI Taxonomy" id="338969"/>
    <lineage>
        <taxon>Bacteria</taxon>
        <taxon>Pseudomonadati</taxon>
        <taxon>Pseudomonadota</taxon>
        <taxon>Betaproteobacteria</taxon>
        <taxon>Burkholderiales</taxon>
        <taxon>Comamonadaceae</taxon>
        <taxon>Rhodoferax</taxon>
    </lineage>
</organism>
<accession>Q21T90</accession>
<dbReference type="OrthoDB" id="5295681at2"/>
<dbReference type="RefSeq" id="WP_011465576.1">
    <property type="nucleotide sequence ID" value="NC_007908.1"/>
</dbReference>
<protein>
    <submittedName>
        <fullName evidence="1">Uncharacterized protein</fullName>
    </submittedName>
</protein>
<dbReference type="STRING" id="338969.Rfer_3304"/>
<keyword evidence="2" id="KW-1185">Reference proteome</keyword>
<evidence type="ECO:0000313" key="1">
    <source>
        <dbReference type="EMBL" id="ABD71013.1"/>
    </source>
</evidence>
<evidence type="ECO:0000313" key="2">
    <source>
        <dbReference type="Proteomes" id="UP000008332"/>
    </source>
</evidence>
<reference evidence="2" key="1">
    <citation type="submission" date="2006-02" db="EMBL/GenBank/DDBJ databases">
        <title>Complete sequence of chromosome of Rhodoferax ferrireducens DSM 15236.</title>
        <authorList>
            <person name="Copeland A."/>
            <person name="Lucas S."/>
            <person name="Lapidus A."/>
            <person name="Barry K."/>
            <person name="Detter J.C."/>
            <person name="Glavina del Rio T."/>
            <person name="Hammon N."/>
            <person name="Israni S."/>
            <person name="Pitluck S."/>
            <person name="Brettin T."/>
            <person name="Bruce D."/>
            <person name="Han C."/>
            <person name="Tapia R."/>
            <person name="Gilna P."/>
            <person name="Kiss H."/>
            <person name="Schmutz J."/>
            <person name="Larimer F."/>
            <person name="Land M."/>
            <person name="Kyrpides N."/>
            <person name="Ivanova N."/>
            <person name="Richardson P."/>
        </authorList>
    </citation>
    <scope>NUCLEOTIDE SEQUENCE [LARGE SCALE GENOMIC DNA]</scope>
    <source>
        <strain evidence="2">ATCC BAA-621 / DSM 15236 / T118</strain>
    </source>
</reference>
<dbReference type="HOGENOM" id="CLU_1575317_0_0_4"/>
<gene>
    <name evidence="1" type="ordered locus">Rfer_3304</name>
</gene>
<dbReference type="eggNOG" id="ENOG50338XN">
    <property type="taxonomic scope" value="Bacteria"/>
</dbReference>
<dbReference type="KEGG" id="rfr:Rfer_3304"/>
<name>Q21T90_ALBFT</name>
<sequence>MTAAALDLIHAVFAKTAIGQQEIQSRSFGLGPLPRRLLVLVDGKRSGQELAVFAAGQDVEAVLTQLMEIGCIEAQAPIEAVPAPRTAAAGQSVPGGDTGLAGLPAAETRSPKDVEMARNFMTNTTNTVFGMNLRLSTVEAIFGCQTTEDLRRVYPLWVETMSSSAIGAKRLPDFREKLFKVL</sequence>
<dbReference type="EMBL" id="CP000267">
    <property type="protein sequence ID" value="ABD71013.1"/>
    <property type="molecule type" value="Genomic_DNA"/>
</dbReference>
<dbReference type="Proteomes" id="UP000008332">
    <property type="component" value="Chromosome"/>
</dbReference>
<dbReference type="AlphaFoldDB" id="Q21T90"/>